<evidence type="ECO:0000313" key="1">
    <source>
        <dbReference type="EMBL" id="PXX14489.1"/>
    </source>
</evidence>
<accession>A0ABX5MLF5</accession>
<comment type="caution">
    <text evidence="1">The sequence shown here is derived from an EMBL/GenBank/DDBJ whole genome shotgun (WGS) entry which is preliminary data.</text>
</comment>
<sequence>MHLPQHQALLADARARGTLDQAIERIKTENPKAFHVEEGENETLSQRRFYHQPASIVPMKSCVHIHVPARAAA</sequence>
<dbReference type="RefSeq" id="WP_110328039.1">
    <property type="nucleotide sequence ID" value="NZ_JBBBEG010000030.1"/>
</dbReference>
<keyword evidence="2" id="KW-1185">Reference proteome</keyword>
<name>A0ABX5MLF5_9BURK</name>
<dbReference type="EMBL" id="QJJV01000012">
    <property type="protein sequence ID" value="PXX14489.1"/>
    <property type="molecule type" value="Genomic_DNA"/>
</dbReference>
<reference evidence="1 2" key="1">
    <citation type="submission" date="2018-05" db="EMBL/GenBank/DDBJ databases">
        <title>Genomic Encyclopedia of Type Strains, Phase IV (KMG-V): Genome sequencing to study the core and pangenomes of soil and plant-associated prokaryotes.</title>
        <authorList>
            <person name="Whitman W."/>
        </authorList>
    </citation>
    <scope>NUCLEOTIDE SEQUENCE [LARGE SCALE GENOMIC DNA]</scope>
    <source>
        <strain evidence="1 2">SIr-6563</strain>
    </source>
</reference>
<organism evidence="1 2">
    <name type="scientific">Paraburkholderia tropica</name>
    <dbReference type="NCBI Taxonomy" id="92647"/>
    <lineage>
        <taxon>Bacteria</taxon>
        <taxon>Pseudomonadati</taxon>
        <taxon>Pseudomonadota</taxon>
        <taxon>Betaproteobacteria</taxon>
        <taxon>Burkholderiales</taxon>
        <taxon>Burkholderiaceae</taxon>
        <taxon>Paraburkholderia</taxon>
    </lineage>
</organism>
<proteinExistence type="predicted"/>
<protein>
    <submittedName>
        <fullName evidence="1">Uncharacterized protein</fullName>
    </submittedName>
</protein>
<evidence type="ECO:0000313" key="2">
    <source>
        <dbReference type="Proteomes" id="UP000247515"/>
    </source>
</evidence>
<gene>
    <name evidence="1" type="ORF">C7400_11299</name>
</gene>
<dbReference type="Proteomes" id="UP000247515">
    <property type="component" value="Unassembled WGS sequence"/>
</dbReference>